<keyword evidence="5" id="KW-0511">Multifunctional enzyme</keyword>
<dbReference type="Gene3D" id="3.10.20.370">
    <property type="match status" value="1"/>
</dbReference>
<proteinExistence type="predicted"/>
<dbReference type="InterPro" id="IPR041577">
    <property type="entry name" value="RT_RNaseH_2"/>
</dbReference>
<keyword evidence="2" id="KW-0540">Nuclease</keyword>
<keyword evidence="3" id="KW-0255">Endonuclease</keyword>
<dbReference type="SUPFAM" id="SSF56672">
    <property type="entry name" value="DNA/RNA polymerases"/>
    <property type="match status" value="1"/>
</dbReference>
<name>A0A6L2Q347_COPFO</name>
<keyword evidence="3" id="KW-0378">Hydrolase</keyword>
<dbReference type="AlphaFoldDB" id="A0A6L2Q347"/>
<gene>
    <name evidence="7" type="ORF">Cfor_08877</name>
</gene>
<feature type="non-terminal residue" evidence="7">
    <location>
        <position position="139"/>
    </location>
</feature>
<comment type="caution">
    <text evidence="7">The sequence shown here is derived from an EMBL/GenBank/DDBJ whole genome shotgun (WGS) entry which is preliminary data.</text>
</comment>
<evidence type="ECO:0000313" key="8">
    <source>
        <dbReference type="Proteomes" id="UP000502823"/>
    </source>
</evidence>
<dbReference type="GO" id="GO:0004519">
    <property type="term" value="F:endonuclease activity"/>
    <property type="evidence" value="ECO:0007669"/>
    <property type="project" value="UniProtKB-KW"/>
</dbReference>
<accession>A0A6L2Q347</accession>
<dbReference type="InterPro" id="IPR050951">
    <property type="entry name" value="Retrovirus_Pol_polyprotein"/>
</dbReference>
<dbReference type="InterPro" id="IPR043502">
    <property type="entry name" value="DNA/RNA_pol_sf"/>
</dbReference>
<evidence type="ECO:0000256" key="3">
    <source>
        <dbReference type="ARBA" id="ARBA00022759"/>
    </source>
</evidence>
<dbReference type="InParanoid" id="A0A6L2Q347"/>
<feature type="domain" description="Reverse transcriptase/retrotransposon-derived protein RNase H-like" evidence="6">
    <location>
        <begin position="22"/>
        <end position="117"/>
    </location>
</feature>
<dbReference type="Pfam" id="PF17919">
    <property type="entry name" value="RT_RNaseH_2"/>
    <property type="match status" value="1"/>
</dbReference>
<protein>
    <recommendedName>
        <fullName evidence="6">Reverse transcriptase/retrotransposon-derived protein RNase H-like domain-containing protein</fullName>
    </recommendedName>
</protein>
<keyword evidence="1" id="KW-0808">Transferase</keyword>
<keyword evidence="4" id="KW-0695">RNA-directed DNA polymerase</keyword>
<dbReference type="FunFam" id="3.10.20.370:FF:000001">
    <property type="entry name" value="Retrovirus-related Pol polyprotein from transposon 17.6-like protein"/>
    <property type="match status" value="1"/>
</dbReference>
<dbReference type="PANTHER" id="PTHR37984">
    <property type="entry name" value="PROTEIN CBG26694"/>
    <property type="match status" value="1"/>
</dbReference>
<dbReference type="PANTHER" id="PTHR37984:SF5">
    <property type="entry name" value="PROTEIN NYNRIN-LIKE"/>
    <property type="match status" value="1"/>
</dbReference>
<feature type="non-terminal residue" evidence="7">
    <location>
        <position position="1"/>
    </location>
</feature>
<evidence type="ECO:0000256" key="1">
    <source>
        <dbReference type="ARBA" id="ARBA00022695"/>
    </source>
</evidence>
<sequence>EHAAISRPFTQLIKKDETFEGTEGKQHSFDKLKAALTPDSVLAHSRFDLPFILSGDASDYAISAILSQRQDGKERHISFASRMINKSEKNHSTAHKVLLPVVFGTQIRRRYLYGRKLKTVTDRAALKWLITARNHQYAR</sequence>
<dbReference type="InterPro" id="IPR043128">
    <property type="entry name" value="Rev_trsase/Diguanyl_cyclase"/>
</dbReference>
<dbReference type="Gene3D" id="3.30.70.270">
    <property type="match status" value="1"/>
</dbReference>
<evidence type="ECO:0000256" key="2">
    <source>
        <dbReference type="ARBA" id="ARBA00022722"/>
    </source>
</evidence>
<evidence type="ECO:0000313" key="7">
    <source>
        <dbReference type="EMBL" id="GFG36267.1"/>
    </source>
</evidence>
<evidence type="ECO:0000259" key="6">
    <source>
        <dbReference type="Pfam" id="PF17919"/>
    </source>
</evidence>
<evidence type="ECO:0000256" key="5">
    <source>
        <dbReference type="ARBA" id="ARBA00023268"/>
    </source>
</evidence>
<organism evidence="7 8">
    <name type="scientific">Coptotermes formosanus</name>
    <name type="common">Formosan subterranean termite</name>
    <dbReference type="NCBI Taxonomy" id="36987"/>
    <lineage>
        <taxon>Eukaryota</taxon>
        <taxon>Metazoa</taxon>
        <taxon>Ecdysozoa</taxon>
        <taxon>Arthropoda</taxon>
        <taxon>Hexapoda</taxon>
        <taxon>Insecta</taxon>
        <taxon>Pterygota</taxon>
        <taxon>Neoptera</taxon>
        <taxon>Polyneoptera</taxon>
        <taxon>Dictyoptera</taxon>
        <taxon>Blattodea</taxon>
        <taxon>Blattoidea</taxon>
        <taxon>Termitoidae</taxon>
        <taxon>Rhinotermitidae</taxon>
        <taxon>Coptotermes</taxon>
    </lineage>
</organism>
<reference evidence="8" key="1">
    <citation type="submission" date="2020-01" db="EMBL/GenBank/DDBJ databases">
        <title>Draft genome sequence of the Termite Coptotermes fromosanus.</title>
        <authorList>
            <person name="Itakura S."/>
            <person name="Yosikawa Y."/>
            <person name="Umezawa K."/>
        </authorList>
    </citation>
    <scope>NUCLEOTIDE SEQUENCE [LARGE SCALE GENOMIC DNA]</scope>
</reference>
<keyword evidence="8" id="KW-1185">Reference proteome</keyword>
<dbReference type="GO" id="GO:0003964">
    <property type="term" value="F:RNA-directed DNA polymerase activity"/>
    <property type="evidence" value="ECO:0007669"/>
    <property type="project" value="UniProtKB-KW"/>
</dbReference>
<dbReference type="Proteomes" id="UP000502823">
    <property type="component" value="Unassembled WGS sequence"/>
</dbReference>
<keyword evidence="1" id="KW-0548">Nucleotidyltransferase</keyword>
<dbReference type="EMBL" id="BLKM01000626">
    <property type="protein sequence ID" value="GFG36267.1"/>
    <property type="molecule type" value="Genomic_DNA"/>
</dbReference>
<dbReference type="OrthoDB" id="427924at2759"/>
<evidence type="ECO:0000256" key="4">
    <source>
        <dbReference type="ARBA" id="ARBA00022918"/>
    </source>
</evidence>